<dbReference type="InterPro" id="IPR003759">
    <property type="entry name" value="Cbl-bd_cap"/>
</dbReference>
<dbReference type="InterPro" id="IPR006158">
    <property type="entry name" value="Cobalamin-bd"/>
</dbReference>
<dbReference type="Proteomes" id="UP000075806">
    <property type="component" value="Unassembled WGS sequence"/>
</dbReference>
<dbReference type="Gene3D" id="1.10.1240.10">
    <property type="entry name" value="Methionine synthase domain"/>
    <property type="match status" value="1"/>
</dbReference>
<dbReference type="CDD" id="cd02065">
    <property type="entry name" value="B12-binding_like"/>
    <property type="match status" value="1"/>
</dbReference>
<dbReference type="GO" id="GO:0046872">
    <property type="term" value="F:metal ion binding"/>
    <property type="evidence" value="ECO:0007669"/>
    <property type="project" value="InterPro"/>
</dbReference>
<dbReference type="Pfam" id="PF02607">
    <property type="entry name" value="B12-binding_2"/>
    <property type="match status" value="1"/>
</dbReference>
<feature type="domain" description="B12-binding" evidence="1">
    <location>
        <begin position="66"/>
        <end position="194"/>
    </location>
</feature>
<dbReference type="STRING" id="519424.AZF04_11200"/>
<dbReference type="GO" id="GO:0031419">
    <property type="term" value="F:cobalamin binding"/>
    <property type="evidence" value="ECO:0007669"/>
    <property type="project" value="InterPro"/>
</dbReference>
<dbReference type="AlphaFoldDB" id="A0A161P6Q5"/>
<reference evidence="2" key="1">
    <citation type="submission" date="2016-02" db="EMBL/GenBank/DDBJ databases">
        <title>Genome sequence of Bacillus trypoxylicola KCTC 13244(T).</title>
        <authorList>
            <person name="Jeong H."/>
            <person name="Park S.-H."/>
            <person name="Choi S.-K."/>
        </authorList>
    </citation>
    <scope>NUCLEOTIDE SEQUENCE [LARGE SCALE GENOMIC DNA]</scope>
    <source>
        <strain evidence="2">KCTC 13244</strain>
    </source>
</reference>
<accession>A0A161P6Q5</accession>
<keyword evidence="3" id="KW-1185">Reference proteome</keyword>
<comment type="caution">
    <text evidence="2">The sequence shown here is derived from an EMBL/GenBank/DDBJ whole genome shotgun (WGS) entry which is preliminary data.</text>
</comment>
<dbReference type="SUPFAM" id="SSF52242">
    <property type="entry name" value="Cobalamin (vitamin B12)-binding domain"/>
    <property type="match status" value="1"/>
</dbReference>
<gene>
    <name evidence="2" type="ORF">AZF04_11200</name>
</gene>
<dbReference type="Gene3D" id="3.40.50.280">
    <property type="entry name" value="Cobalamin-binding domain"/>
    <property type="match status" value="1"/>
</dbReference>
<sequence length="203" mass="23327">MKLINTYQCKYPGISIFEDLITPAMYYIGELWEHNKISVADEHLATAVCDMIISQLSILSEGTESNQKIMLLGLEEEQHYLGLRMVGIVFKKHGWDVKYLGPNLPLGHMLNFIDVWKPDVVGVSVALPYRLPTLIKYVESLEELHSPPQILVGGRMAEKIARIDHIQSDYLHIMNNLTMVENWIQERNTETREEKEFNGISTK</sequence>
<organism evidence="2 3">
    <name type="scientific">Alkalihalobacillus trypoxylicola</name>
    <dbReference type="NCBI Taxonomy" id="519424"/>
    <lineage>
        <taxon>Bacteria</taxon>
        <taxon>Bacillati</taxon>
        <taxon>Bacillota</taxon>
        <taxon>Bacilli</taxon>
        <taxon>Bacillales</taxon>
        <taxon>Bacillaceae</taxon>
        <taxon>Alkalihalobacillus</taxon>
    </lineage>
</organism>
<dbReference type="InterPro" id="IPR036724">
    <property type="entry name" value="Cobalamin-bd_sf"/>
</dbReference>
<name>A0A161P6Q5_9BACI</name>
<evidence type="ECO:0000259" key="1">
    <source>
        <dbReference type="PROSITE" id="PS51332"/>
    </source>
</evidence>
<dbReference type="PROSITE" id="PS51332">
    <property type="entry name" value="B12_BINDING"/>
    <property type="match status" value="1"/>
</dbReference>
<dbReference type="Pfam" id="PF02310">
    <property type="entry name" value="B12-binding"/>
    <property type="match status" value="1"/>
</dbReference>
<evidence type="ECO:0000313" key="3">
    <source>
        <dbReference type="Proteomes" id="UP000075806"/>
    </source>
</evidence>
<dbReference type="EMBL" id="LTAO01000036">
    <property type="protein sequence ID" value="KYG27757.1"/>
    <property type="molecule type" value="Genomic_DNA"/>
</dbReference>
<protein>
    <recommendedName>
        <fullName evidence="1">B12-binding domain-containing protein</fullName>
    </recommendedName>
</protein>
<evidence type="ECO:0000313" key="2">
    <source>
        <dbReference type="EMBL" id="KYG27757.1"/>
    </source>
</evidence>
<dbReference type="InterPro" id="IPR036594">
    <property type="entry name" value="Meth_synthase_dom"/>
</dbReference>
<proteinExistence type="predicted"/>